<evidence type="ECO:0000313" key="1">
    <source>
        <dbReference type="EnsemblFungi" id="FOXG_08896P0"/>
    </source>
</evidence>
<protein>
    <submittedName>
        <fullName evidence="1">Uncharacterized protein</fullName>
    </submittedName>
</protein>
<dbReference type="VEuPathDB" id="FungiDB:FOXG_08896"/>
<sequence length="240" mass="26524">MKFNLIIIGTLAIGQGLAADYNLHATYTDELVNVGNLDSFWSVWNRMYDVSDDKGGLSDHTTWQYTGNCNSGYDKPKTSVRVQLDGQWGTVGKASGWQMRDALIQAMWATVQAAGQQNQYPVYTDCSGFTWQESTPNNKNAACGRATTTKVYCPCEYMVECQKFSWGRKLPSQVRINVYNRDGSLRADMYQIKIGAQTLRGESGCGKAGAIAEVLASFVPGVGQYFDKGIKIACRQGSLW</sequence>
<dbReference type="AlphaFoldDB" id="A0A0D2XY25"/>
<name>A0A0D2XY25_FUSOF</name>
<dbReference type="Proteomes" id="UP000002489">
    <property type="component" value="Unassembled WGS sequence"/>
</dbReference>
<accession>A0A0D2XY25</accession>
<dbReference type="STRING" id="426428.A0A0D2XY25"/>
<gene>
    <name evidence="1" type="primary">28950496</name>
</gene>
<organism evidence="1 2">
    <name type="scientific">Fusarium oxysporum (strain Fo5176)</name>
    <name type="common">Fusarium vascular wilt</name>
    <dbReference type="NCBI Taxonomy" id="660025"/>
    <lineage>
        <taxon>Eukaryota</taxon>
        <taxon>Fungi</taxon>
        <taxon>Dikarya</taxon>
        <taxon>Ascomycota</taxon>
        <taxon>Pezizomycotina</taxon>
        <taxon>Sordariomycetes</taxon>
        <taxon>Hypocreomycetidae</taxon>
        <taxon>Hypocreales</taxon>
        <taxon>Nectriaceae</taxon>
        <taxon>Fusarium</taxon>
        <taxon>Fusarium oxysporum species complex</taxon>
    </lineage>
</organism>
<reference evidence="1" key="2">
    <citation type="submission" date="2025-08" db="UniProtKB">
        <authorList>
            <consortium name="EnsemblFungi"/>
        </authorList>
    </citation>
    <scope>IDENTIFICATION</scope>
    <source>
        <strain evidence="1">4287 / CBS 123668 / FGSC 9935 / NRRL 34936</strain>
    </source>
</reference>
<reference evidence="2" key="1">
    <citation type="journal article" date="2012" name="Mol. Plant Microbe Interact.">
        <title>A highly conserved effector in Fusarium oxysporum is required for full virulence on Arabidopsis.</title>
        <authorList>
            <person name="Thatcher L.F."/>
            <person name="Gardiner D.M."/>
            <person name="Kazan K."/>
            <person name="Manners J."/>
        </authorList>
    </citation>
    <scope>NUCLEOTIDE SEQUENCE [LARGE SCALE GENOMIC DNA]</scope>
    <source>
        <strain evidence="2">Fo5176</strain>
    </source>
</reference>
<dbReference type="EnsemblFungi" id="FOXG_08896T0">
    <property type="protein sequence ID" value="FOXG_08896P0"/>
    <property type="gene ID" value="FOXG_08896"/>
</dbReference>
<proteinExistence type="predicted"/>
<evidence type="ECO:0000313" key="2">
    <source>
        <dbReference type="Proteomes" id="UP000002489"/>
    </source>
</evidence>